<dbReference type="SMART" id="SM00015">
    <property type="entry name" value="IQ"/>
    <property type="match status" value="3"/>
</dbReference>
<dbReference type="InterPro" id="IPR036770">
    <property type="entry name" value="Ankyrin_rpt-contain_sf"/>
</dbReference>
<feature type="repeat" description="ANK" evidence="15">
    <location>
        <begin position="632"/>
        <end position="664"/>
    </location>
</feature>
<dbReference type="SUPFAM" id="SSF81296">
    <property type="entry name" value="E set domains"/>
    <property type="match status" value="1"/>
</dbReference>
<dbReference type="OMA" id="ESAWACM"/>
<evidence type="ECO:0000256" key="14">
    <source>
        <dbReference type="ARBA" id="ARBA00023242"/>
    </source>
</evidence>
<keyword evidence="10" id="KW-0175">Coiled coil</keyword>
<dbReference type="SMART" id="SM01076">
    <property type="entry name" value="CG-1"/>
    <property type="match status" value="1"/>
</dbReference>
<dbReference type="GO" id="GO:0003712">
    <property type="term" value="F:transcription coregulator activity"/>
    <property type="evidence" value="ECO:0007669"/>
    <property type="project" value="TreeGrafter"/>
</dbReference>
<gene>
    <name evidence="18" type="primary">LOC110711125</name>
</gene>
<accession>A0A803L1A0</accession>
<dbReference type="InterPro" id="IPR013783">
    <property type="entry name" value="Ig-like_fold"/>
</dbReference>
<dbReference type="SUPFAM" id="SSF48403">
    <property type="entry name" value="Ankyrin repeat"/>
    <property type="match status" value="1"/>
</dbReference>
<evidence type="ECO:0000256" key="4">
    <source>
        <dbReference type="ARBA" id="ARBA00022737"/>
    </source>
</evidence>
<keyword evidence="19" id="KW-1185">Reference proteome</keyword>
<sequence>MQSGFDIKELLQAAQTRWLKPAEVLFILQNHENYKITEEAPQKPSSGSLFLFNKRVLRFFRKDGHNWRKKKDGRTVGEAHERLKVGNSEALNCYYAHGEDNPKFQRRSYWMLDREHEHIVLVHYREITEGKLSSGSIADLSPGTSSTYSQSPSAYTMQNPGSSCLSDFHGSYQSHASPGSIEVSSDAAVRKGIDCLNGSNITEDMSMLPENEVSQALRRLEVQLSLDDDILKEYTPVDDQGGDADIYKALDDQYDSKYAGVSSNSNGLSQYDSGGNEVHHHVTPGMAQSIENNDSLYWNDVFDTSKNSLNQKAEGEKSYIVIGNGNEPSSSARPNERESHQPQDYEAYIAQKWTEASKDTDILAYSSSIYSSSPKFSTMLLDPNLGLSLDSNVSLTIAKEQRFTIREISPEWGFTDDSTKVIIIGSFLCDPSESEWLCMFGDVEVPLQIVQNGVLSCQAPPHSSGKVTLCITSGNRESCSEIREFEYRDKLTTCVHCNKHEGETTRSTDEMLLLVRLVQMIFSNPPAQHGENNELGFDKQKIDGDMWNQIIEGLLVDGASSSDTLDWVLQQLLKDKLQQWLSSRSMEGRERDDCFLSRKEQGVIHMIAGLGYEWALNPVLGCGVGINFRDINGWTALHWAARFGREKMVAALIALGASAVALTDPSTHDPTGRNAAYIAEASGHKGLAGYLSELALTSHLSSLNLEESELSKGSANVEAELTINNLSEENINSTDQDQLSLKHTLAAVRNAAQAAARIQAAFRAHSFKKRQHRPSSEVASDLDEYGFTINDIQGLSKLVFHNLHDHQKAALSIQKNYRGWKGRKDFLTLRQKVVKIQAHVRGYQVRKKYKVICWAVGILDKVILRWRRKGVGLRGFRPESDCVDEDEDDDDIIKVFRKEKVNVAIDEAVTRVLSMVESPEARQQYLRMLGRSQEAMAEVQLLTSSGASGSQDCVSSMDNDDILTFLESSG</sequence>
<reference evidence="18" key="1">
    <citation type="journal article" date="2017" name="Nature">
        <title>The genome of Chenopodium quinoa.</title>
        <authorList>
            <person name="Jarvis D.E."/>
            <person name="Ho Y.S."/>
            <person name="Lightfoot D.J."/>
            <person name="Schmoeckel S.M."/>
            <person name="Li B."/>
            <person name="Borm T.J.A."/>
            <person name="Ohyanagi H."/>
            <person name="Mineta K."/>
            <person name="Michell C.T."/>
            <person name="Saber N."/>
            <person name="Kharbatia N.M."/>
            <person name="Rupper R.R."/>
            <person name="Sharp A.R."/>
            <person name="Dally N."/>
            <person name="Boughton B.A."/>
            <person name="Woo Y.H."/>
            <person name="Gao G."/>
            <person name="Schijlen E.G.W.M."/>
            <person name="Guo X."/>
            <person name="Momin A.A."/>
            <person name="Negrao S."/>
            <person name="Al-Babili S."/>
            <person name="Gehring C."/>
            <person name="Roessner U."/>
            <person name="Jung C."/>
            <person name="Murphy K."/>
            <person name="Arold S.T."/>
            <person name="Gojobori T."/>
            <person name="van der Linden C.G."/>
            <person name="van Loo E.N."/>
            <person name="Jellen E.N."/>
            <person name="Maughan P.J."/>
            <person name="Tester M."/>
        </authorList>
    </citation>
    <scope>NUCLEOTIDE SEQUENCE [LARGE SCALE GENOMIC DNA]</scope>
    <source>
        <strain evidence="18">cv. PI 614886</strain>
    </source>
</reference>
<comment type="similarity">
    <text evidence="2">Belongs to the CAMTA family.</text>
</comment>
<keyword evidence="14" id="KW-0539">Nucleus</keyword>
<dbReference type="Pfam" id="PF03859">
    <property type="entry name" value="CG-1"/>
    <property type="match status" value="1"/>
</dbReference>
<dbReference type="InterPro" id="IPR005559">
    <property type="entry name" value="CG-1_dom"/>
</dbReference>
<dbReference type="OrthoDB" id="407555at2759"/>
<dbReference type="Gene3D" id="1.20.5.190">
    <property type="match status" value="1"/>
</dbReference>
<reference evidence="18" key="2">
    <citation type="submission" date="2021-03" db="UniProtKB">
        <authorList>
            <consortium name="EnsemblPlants"/>
        </authorList>
    </citation>
    <scope>IDENTIFICATION</scope>
</reference>
<keyword evidence="3" id="KW-0597">Phosphoprotein</keyword>
<dbReference type="FunFam" id="2.60.40.10:FF:000314">
    <property type="entry name" value="Calmodulin-binding transcription activator 2"/>
    <property type="match status" value="1"/>
</dbReference>
<dbReference type="Pfam" id="PF00612">
    <property type="entry name" value="IQ"/>
    <property type="match status" value="2"/>
</dbReference>
<dbReference type="PROSITE" id="PS50297">
    <property type="entry name" value="ANK_REP_REGION"/>
    <property type="match status" value="1"/>
</dbReference>
<evidence type="ECO:0000256" key="5">
    <source>
        <dbReference type="ARBA" id="ARBA00022837"/>
    </source>
</evidence>
<keyword evidence="4" id="KW-0677">Repeat</keyword>
<evidence type="ECO:0000256" key="9">
    <source>
        <dbReference type="ARBA" id="ARBA00023043"/>
    </source>
</evidence>
<evidence type="ECO:0000256" key="6">
    <source>
        <dbReference type="ARBA" id="ARBA00022860"/>
    </source>
</evidence>
<feature type="domain" description="CG-1" evidence="17">
    <location>
        <begin position="7"/>
        <end position="133"/>
    </location>
</feature>
<dbReference type="Pfam" id="PF12796">
    <property type="entry name" value="Ank_2"/>
    <property type="match status" value="1"/>
</dbReference>
<evidence type="ECO:0000256" key="10">
    <source>
        <dbReference type="ARBA" id="ARBA00023054"/>
    </source>
</evidence>
<dbReference type="InterPro" id="IPR002909">
    <property type="entry name" value="IPT_dom"/>
</dbReference>
<dbReference type="GO" id="GO:0006357">
    <property type="term" value="P:regulation of transcription by RNA polymerase II"/>
    <property type="evidence" value="ECO:0007669"/>
    <property type="project" value="TreeGrafter"/>
</dbReference>
<dbReference type="Proteomes" id="UP000596660">
    <property type="component" value="Unplaced"/>
</dbReference>
<evidence type="ECO:0000259" key="17">
    <source>
        <dbReference type="PROSITE" id="PS51437"/>
    </source>
</evidence>
<keyword evidence="5" id="KW-0106">Calcium</keyword>
<evidence type="ECO:0000256" key="3">
    <source>
        <dbReference type="ARBA" id="ARBA00022553"/>
    </source>
</evidence>
<feature type="region of interest" description="Disordered" evidence="16">
    <location>
        <begin position="317"/>
        <end position="341"/>
    </location>
</feature>
<protein>
    <recommendedName>
        <fullName evidence="17">CG-1 domain-containing protein</fullName>
    </recommendedName>
</protein>
<keyword evidence="12" id="KW-0010">Activator</keyword>
<dbReference type="FunFam" id="1.20.5.190:FF:000003">
    <property type="entry name" value="Calmodulin-binding transcription activator 2"/>
    <property type="match status" value="1"/>
</dbReference>
<keyword evidence="6" id="KW-0112">Calmodulin-binding</keyword>
<evidence type="ECO:0000256" key="12">
    <source>
        <dbReference type="ARBA" id="ARBA00023159"/>
    </source>
</evidence>
<dbReference type="Gramene" id="AUR62005638-RA">
    <property type="protein sequence ID" value="AUR62005638-RA:cds"/>
    <property type="gene ID" value="AUR62005638"/>
</dbReference>
<evidence type="ECO:0000256" key="1">
    <source>
        <dbReference type="ARBA" id="ARBA00004123"/>
    </source>
</evidence>
<dbReference type="InterPro" id="IPR014756">
    <property type="entry name" value="Ig_E-set"/>
</dbReference>
<organism evidence="18 19">
    <name type="scientific">Chenopodium quinoa</name>
    <name type="common">Quinoa</name>
    <dbReference type="NCBI Taxonomy" id="63459"/>
    <lineage>
        <taxon>Eukaryota</taxon>
        <taxon>Viridiplantae</taxon>
        <taxon>Streptophyta</taxon>
        <taxon>Embryophyta</taxon>
        <taxon>Tracheophyta</taxon>
        <taxon>Spermatophyta</taxon>
        <taxon>Magnoliopsida</taxon>
        <taxon>eudicotyledons</taxon>
        <taxon>Gunneridae</taxon>
        <taxon>Pentapetalae</taxon>
        <taxon>Caryophyllales</taxon>
        <taxon>Chenopodiaceae</taxon>
        <taxon>Chenopodioideae</taxon>
        <taxon>Atripliceae</taxon>
        <taxon>Chenopodium</taxon>
    </lineage>
</organism>
<comment type="subcellular location">
    <subcellularLocation>
        <location evidence="1">Nucleus</location>
    </subcellularLocation>
</comment>
<evidence type="ECO:0000256" key="7">
    <source>
        <dbReference type="ARBA" id="ARBA00023015"/>
    </source>
</evidence>
<dbReference type="PROSITE" id="PS50088">
    <property type="entry name" value="ANK_REPEAT"/>
    <property type="match status" value="1"/>
</dbReference>
<evidence type="ECO:0000256" key="11">
    <source>
        <dbReference type="ARBA" id="ARBA00023125"/>
    </source>
</evidence>
<evidence type="ECO:0000256" key="16">
    <source>
        <dbReference type="SAM" id="MobiDB-lite"/>
    </source>
</evidence>
<dbReference type="AlphaFoldDB" id="A0A803L1A0"/>
<keyword evidence="13" id="KW-0804">Transcription</keyword>
<dbReference type="GO" id="GO:0003690">
    <property type="term" value="F:double-stranded DNA binding"/>
    <property type="evidence" value="ECO:0007669"/>
    <property type="project" value="TreeGrafter"/>
</dbReference>
<keyword evidence="9 15" id="KW-0040">ANK repeat</keyword>
<dbReference type="PROSITE" id="PS50096">
    <property type="entry name" value="IQ"/>
    <property type="match status" value="3"/>
</dbReference>
<name>A0A803L1A0_CHEQI</name>
<dbReference type="SMART" id="SM00248">
    <property type="entry name" value="ANK"/>
    <property type="match status" value="1"/>
</dbReference>
<dbReference type="Pfam" id="PF01833">
    <property type="entry name" value="TIG"/>
    <property type="match status" value="1"/>
</dbReference>
<evidence type="ECO:0000256" key="2">
    <source>
        <dbReference type="ARBA" id="ARBA00008267"/>
    </source>
</evidence>
<dbReference type="PROSITE" id="PS51437">
    <property type="entry name" value="CG_1"/>
    <property type="match status" value="1"/>
</dbReference>
<keyword evidence="8" id="KW-0346">Stress response</keyword>
<evidence type="ECO:0000256" key="15">
    <source>
        <dbReference type="PROSITE-ProRule" id="PRU00023"/>
    </source>
</evidence>
<dbReference type="Gene3D" id="2.60.40.10">
    <property type="entry name" value="Immunoglobulins"/>
    <property type="match status" value="1"/>
</dbReference>
<dbReference type="GeneID" id="110711125"/>
<dbReference type="CDD" id="cd00102">
    <property type="entry name" value="IPT"/>
    <property type="match status" value="1"/>
</dbReference>
<dbReference type="Gene3D" id="1.25.40.20">
    <property type="entry name" value="Ankyrin repeat-containing domain"/>
    <property type="match status" value="1"/>
</dbReference>
<dbReference type="PANTHER" id="PTHR23335:SF1">
    <property type="entry name" value="CALMODULIN-BINDING TRANSCRIPTION ACTIVATOR, ISOFORM F"/>
    <property type="match status" value="1"/>
</dbReference>
<keyword evidence="7" id="KW-0805">Transcription regulation</keyword>
<evidence type="ECO:0000313" key="18">
    <source>
        <dbReference type="EnsemblPlants" id="AUR62005638-RA:cds"/>
    </source>
</evidence>
<dbReference type="InterPro" id="IPR002110">
    <property type="entry name" value="Ankyrin_rpt"/>
</dbReference>
<dbReference type="EnsemblPlants" id="AUR62005638-RA">
    <property type="protein sequence ID" value="AUR62005638-RA:cds"/>
    <property type="gene ID" value="AUR62005638"/>
</dbReference>
<evidence type="ECO:0000256" key="13">
    <source>
        <dbReference type="ARBA" id="ARBA00023163"/>
    </source>
</evidence>
<dbReference type="RefSeq" id="XP_021745199.1">
    <property type="nucleotide sequence ID" value="XM_021889507.1"/>
</dbReference>
<dbReference type="GO" id="GO:0009409">
    <property type="term" value="P:response to cold"/>
    <property type="evidence" value="ECO:0007669"/>
    <property type="project" value="UniProtKB-ARBA"/>
</dbReference>
<proteinExistence type="inferred from homology"/>
<evidence type="ECO:0000256" key="8">
    <source>
        <dbReference type="ARBA" id="ARBA00023016"/>
    </source>
</evidence>
<dbReference type="GO" id="GO:0005634">
    <property type="term" value="C:nucleus"/>
    <property type="evidence" value="ECO:0007669"/>
    <property type="project" value="UniProtKB-SubCell"/>
</dbReference>
<dbReference type="KEGG" id="cqi:110711125"/>
<dbReference type="GO" id="GO:0005516">
    <property type="term" value="F:calmodulin binding"/>
    <property type="evidence" value="ECO:0007669"/>
    <property type="project" value="UniProtKB-KW"/>
</dbReference>
<dbReference type="PANTHER" id="PTHR23335">
    <property type="entry name" value="CALMODULIN-BINDING TRANSCRIPTION ACTIVATOR CAMTA"/>
    <property type="match status" value="1"/>
</dbReference>
<dbReference type="SUPFAM" id="SSF52540">
    <property type="entry name" value="P-loop containing nucleoside triphosphate hydrolases"/>
    <property type="match status" value="1"/>
</dbReference>
<dbReference type="InterPro" id="IPR000048">
    <property type="entry name" value="IQ_motif_EF-hand-BS"/>
</dbReference>
<dbReference type="InterPro" id="IPR027417">
    <property type="entry name" value="P-loop_NTPase"/>
</dbReference>
<evidence type="ECO:0000313" key="19">
    <source>
        <dbReference type="Proteomes" id="UP000596660"/>
    </source>
</evidence>
<keyword evidence="11" id="KW-0238">DNA-binding</keyword>